<protein>
    <submittedName>
        <fullName evidence="3">PorT family protein</fullName>
    </submittedName>
</protein>
<accession>A0A931BHI7</accession>
<gene>
    <name evidence="3" type="ORF">I2I01_12175</name>
</gene>
<name>A0A931BHI7_9BACT</name>
<feature type="signal peptide" evidence="1">
    <location>
        <begin position="1"/>
        <end position="20"/>
    </location>
</feature>
<sequence length="263" mass="27825">MQKIILPLALLLGTGTVARAQSGIQFGLKAGANLSGYTGSDNTDTKAKVGLNAGFTANFALSDLISIQPEVLFSQKGTQLDYNQDNSDLPVFINSGNTYGPIGSGTYSQTLSYLDVPVLVRVNLGGNNGTGFFVEVGPQVSFLLAQRGEVSGDKATVVLGGPDRSKNSTTIRPTLHAFTVDNTTNDFNKAVFGYAVGLGYRLTSALSLNVRYTGDISRVYKEGEGTAAALKPYQGKSYSATFLNPTVRSSTFQLQVGYVFGSK</sequence>
<keyword evidence="4" id="KW-1185">Reference proteome</keyword>
<comment type="caution">
    <text evidence="3">The sequence shown here is derived from an EMBL/GenBank/DDBJ whole genome shotgun (WGS) entry which is preliminary data.</text>
</comment>
<evidence type="ECO:0000313" key="4">
    <source>
        <dbReference type="Proteomes" id="UP000645610"/>
    </source>
</evidence>
<keyword evidence="1" id="KW-0732">Signal</keyword>
<evidence type="ECO:0000259" key="2">
    <source>
        <dbReference type="Pfam" id="PF13568"/>
    </source>
</evidence>
<organism evidence="3 4">
    <name type="scientific">Hymenobacter properus</name>
    <dbReference type="NCBI Taxonomy" id="2791026"/>
    <lineage>
        <taxon>Bacteria</taxon>
        <taxon>Pseudomonadati</taxon>
        <taxon>Bacteroidota</taxon>
        <taxon>Cytophagia</taxon>
        <taxon>Cytophagales</taxon>
        <taxon>Hymenobacteraceae</taxon>
        <taxon>Hymenobacter</taxon>
    </lineage>
</organism>
<dbReference type="InterPro" id="IPR025665">
    <property type="entry name" value="Beta-barrel_OMP_2"/>
</dbReference>
<dbReference type="Proteomes" id="UP000645610">
    <property type="component" value="Unassembled WGS sequence"/>
</dbReference>
<evidence type="ECO:0000256" key="1">
    <source>
        <dbReference type="SAM" id="SignalP"/>
    </source>
</evidence>
<evidence type="ECO:0000313" key="3">
    <source>
        <dbReference type="EMBL" id="MBF9142397.1"/>
    </source>
</evidence>
<dbReference type="AlphaFoldDB" id="A0A931BHI7"/>
<proteinExistence type="predicted"/>
<dbReference type="RefSeq" id="WP_196286763.1">
    <property type="nucleotide sequence ID" value="NZ_JADQDP010000003.1"/>
</dbReference>
<feature type="chain" id="PRO_5037942660" evidence="1">
    <location>
        <begin position="21"/>
        <end position="263"/>
    </location>
</feature>
<dbReference type="EMBL" id="JADQDP010000003">
    <property type="protein sequence ID" value="MBF9142397.1"/>
    <property type="molecule type" value="Genomic_DNA"/>
</dbReference>
<dbReference type="Pfam" id="PF13568">
    <property type="entry name" value="OMP_b-brl_2"/>
    <property type="match status" value="1"/>
</dbReference>
<reference evidence="3 4" key="1">
    <citation type="submission" date="2020-11" db="EMBL/GenBank/DDBJ databases">
        <authorList>
            <person name="Kim M.K."/>
        </authorList>
    </citation>
    <scope>NUCLEOTIDE SEQUENCE [LARGE SCALE GENOMIC DNA]</scope>
    <source>
        <strain evidence="3 4">BT439</strain>
    </source>
</reference>
<feature type="domain" description="Outer membrane protein beta-barrel" evidence="2">
    <location>
        <begin position="20"/>
        <end position="213"/>
    </location>
</feature>